<dbReference type="RefSeq" id="WP_036817032.1">
    <property type="nucleotide sequence ID" value="NZ_AVBF01000009.1"/>
</dbReference>
<feature type="transmembrane region" description="Helical" evidence="1">
    <location>
        <begin position="12"/>
        <end position="33"/>
    </location>
</feature>
<keyword evidence="1" id="KW-1133">Transmembrane helix</keyword>
<dbReference type="InterPro" id="IPR047961">
    <property type="entry name" value="Transp_suffix-like"/>
</dbReference>
<reference evidence="2 3" key="1">
    <citation type="journal article" date="2015" name="Stand. Genomic Sci.">
        <title>High quality draft genome sequence of the moderately halophilic bacterium Pontibacillus yanchengensis Y32(T) and comparison among Pontibacillus genomes.</title>
        <authorList>
            <person name="Huang J."/>
            <person name="Qiao Z.X."/>
            <person name="Tang J.W."/>
            <person name="Wang G."/>
        </authorList>
    </citation>
    <scope>NUCLEOTIDE SEQUENCE [LARGE SCALE GENOMIC DNA]</scope>
    <source>
        <strain evidence="2 3">Y32</strain>
    </source>
</reference>
<dbReference type="OrthoDB" id="1122717at2"/>
<dbReference type="AlphaFoldDB" id="A0A0A2TGZ9"/>
<comment type="caution">
    <text evidence="2">The sequence shown here is derived from an EMBL/GenBank/DDBJ whole genome shotgun (WGS) entry which is preliminary data.</text>
</comment>
<protein>
    <recommendedName>
        <fullName evidence="4">Transporter suffix domain-containing protein</fullName>
    </recommendedName>
</protein>
<sequence length="89" mass="9963">MKNPLIYKIGLLLIISSVTIWVLSPILIPFLPLTSGVKAISITVSLIIGEVIFWIGALMVGKEAASKIRKSFNPINWRKKSDDKKKDRE</sequence>
<keyword evidence="1" id="KW-0472">Membrane</keyword>
<organism evidence="2 3">
    <name type="scientific">Pontibacillus yanchengensis Y32</name>
    <dbReference type="NCBI Taxonomy" id="1385514"/>
    <lineage>
        <taxon>Bacteria</taxon>
        <taxon>Bacillati</taxon>
        <taxon>Bacillota</taxon>
        <taxon>Bacilli</taxon>
        <taxon>Bacillales</taxon>
        <taxon>Bacillaceae</taxon>
        <taxon>Pontibacillus</taxon>
    </lineage>
</organism>
<evidence type="ECO:0000256" key="1">
    <source>
        <dbReference type="SAM" id="Phobius"/>
    </source>
</evidence>
<proteinExistence type="predicted"/>
<keyword evidence="3" id="KW-1185">Reference proteome</keyword>
<evidence type="ECO:0000313" key="3">
    <source>
        <dbReference type="Proteomes" id="UP000030147"/>
    </source>
</evidence>
<keyword evidence="1" id="KW-0812">Transmembrane</keyword>
<evidence type="ECO:0000313" key="2">
    <source>
        <dbReference type="EMBL" id="KGP73733.1"/>
    </source>
</evidence>
<dbReference type="Proteomes" id="UP000030147">
    <property type="component" value="Unassembled WGS sequence"/>
</dbReference>
<accession>A0A0A2TGZ9</accession>
<gene>
    <name evidence="2" type="ORF">N782_02470</name>
</gene>
<feature type="transmembrane region" description="Helical" evidence="1">
    <location>
        <begin position="39"/>
        <end position="60"/>
    </location>
</feature>
<dbReference type="EMBL" id="AVBF01000009">
    <property type="protein sequence ID" value="KGP73733.1"/>
    <property type="molecule type" value="Genomic_DNA"/>
</dbReference>
<dbReference type="eggNOG" id="ENOG503391K">
    <property type="taxonomic scope" value="Bacteria"/>
</dbReference>
<dbReference type="NCBIfam" id="NF033684">
    <property type="entry name" value="suffix_2_RND"/>
    <property type="match status" value="1"/>
</dbReference>
<evidence type="ECO:0008006" key="4">
    <source>
        <dbReference type="Google" id="ProtNLM"/>
    </source>
</evidence>
<name>A0A0A2TGZ9_9BACI</name>